<reference evidence="8 9" key="1">
    <citation type="journal article" date="2011" name="BMC Genomics">
        <title>Complete genome sequence of Brachyspira intermedia reveals unique genomic features in Brachyspira species and phage-mediated horizontal gene transfer.</title>
        <authorList>
            <person name="Hafstrom T."/>
            <person name="Jansson D.S."/>
            <person name="Segerman B."/>
        </authorList>
    </citation>
    <scope>NUCLEOTIDE SEQUENCE [LARGE SCALE GENOMIC DNA]</scope>
    <source>
        <strain evidence="9">ATCC 51140 / PWS/A</strain>
    </source>
</reference>
<comment type="similarity">
    <text evidence="6">Belongs to the radical SAM superfamily. Anaerobic sulfatase-maturating enzyme family.</text>
</comment>
<dbReference type="InterPro" id="IPR006638">
    <property type="entry name" value="Elp3/MiaA/NifB-like_rSAM"/>
</dbReference>
<dbReference type="SFLD" id="SFLDS00029">
    <property type="entry name" value="Radical_SAM"/>
    <property type="match status" value="1"/>
</dbReference>
<evidence type="ECO:0000313" key="9">
    <source>
        <dbReference type="Proteomes" id="UP000008522"/>
    </source>
</evidence>
<dbReference type="SUPFAM" id="SSF102114">
    <property type="entry name" value="Radical SAM enzymes"/>
    <property type="match status" value="1"/>
</dbReference>
<dbReference type="OrthoDB" id="9808591at2"/>
<feature type="domain" description="Radical SAM core" evidence="7">
    <location>
        <begin position="1"/>
        <end position="233"/>
    </location>
</feature>
<dbReference type="Pfam" id="PF04055">
    <property type="entry name" value="Radical_SAM"/>
    <property type="match status" value="1"/>
</dbReference>
<keyword evidence="4" id="KW-0408">Iron</keyword>
<dbReference type="PANTHER" id="PTHR43273:SF3">
    <property type="entry name" value="ANAEROBIC SULFATASE-MATURATING ENZYME HOMOLOG ASLB-RELATED"/>
    <property type="match status" value="1"/>
</dbReference>
<dbReference type="SMART" id="SM00729">
    <property type="entry name" value="Elp3"/>
    <property type="match status" value="1"/>
</dbReference>
<dbReference type="eggNOG" id="COG0641">
    <property type="taxonomic scope" value="Bacteria"/>
</dbReference>
<evidence type="ECO:0000256" key="1">
    <source>
        <dbReference type="ARBA" id="ARBA00001966"/>
    </source>
</evidence>
<evidence type="ECO:0000256" key="2">
    <source>
        <dbReference type="ARBA" id="ARBA00022691"/>
    </source>
</evidence>
<dbReference type="InterPro" id="IPR058240">
    <property type="entry name" value="rSAM_sf"/>
</dbReference>
<dbReference type="GO" id="GO:0046872">
    <property type="term" value="F:metal ion binding"/>
    <property type="evidence" value="ECO:0007669"/>
    <property type="project" value="UniProtKB-KW"/>
</dbReference>
<dbReference type="GeneID" id="44971087"/>
<evidence type="ECO:0000259" key="7">
    <source>
        <dbReference type="PROSITE" id="PS51918"/>
    </source>
</evidence>
<keyword evidence="3" id="KW-0479">Metal-binding</keyword>
<dbReference type="AlphaFoldDB" id="G0EPC7"/>
<dbReference type="GO" id="GO:0016491">
    <property type="term" value="F:oxidoreductase activity"/>
    <property type="evidence" value="ECO:0007669"/>
    <property type="project" value="InterPro"/>
</dbReference>
<proteinExistence type="inferred from homology"/>
<dbReference type="GO" id="GO:0051536">
    <property type="term" value="F:iron-sulfur cluster binding"/>
    <property type="evidence" value="ECO:0007669"/>
    <property type="project" value="UniProtKB-KW"/>
</dbReference>
<dbReference type="PROSITE" id="PS51918">
    <property type="entry name" value="RADICAL_SAM"/>
    <property type="match status" value="1"/>
</dbReference>
<organism evidence="8 9">
    <name type="scientific">Brachyspira intermedia (strain ATCC 51140 / PWS/A)</name>
    <name type="common">Serpulina intermedia</name>
    <dbReference type="NCBI Taxonomy" id="1045858"/>
    <lineage>
        <taxon>Bacteria</taxon>
        <taxon>Pseudomonadati</taxon>
        <taxon>Spirochaetota</taxon>
        <taxon>Spirochaetia</taxon>
        <taxon>Brachyspirales</taxon>
        <taxon>Brachyspiraceae</taxon>
        <taxon>Brachyspira</taxon>
    </lineage>
</organism>
<dbReference type="HOGENOM" id="CLU_876230_0_0_12"/>
<dbReference type="InterPro" id="IPR023867">
    <property type="entry name" value="Sulphatase_maturase_rSAM"/>
</dbReference>
<dbReference type="InterPro" id="IPR013785">
    <property type="entry name" value="Aldolase_TIM"/>
</dbReference>
<keyword evidence="5" id="KW-0411">Iron-sulfur</keyword>
<evidence type="ECO:0000256" key="5">
    <source>
        <dbReference type="ARBA" id="ARBA00023014"/>
    </source>
</evidence>
<dbReference type="KEGG" id="bip:Bint_2593"/>
<keyword evidence="9" id="KW-1185">Reference proteome</keyword>
<gene>
    <name evidence="8" type="ordered locus">Bint_2593</name>
</gene>
<protein>
    <recommendedName>
        <fullName evidence="7">Radical SAM core domain-containing protein</fullName>
    </recommendedName>
</protein>
<dbReference type="Proteomes" id="UP000008522">
    <property type="component" value="Chromosome"/>
</dbReference>
<dbReference type="PATRIC" id="fig|1045858.4.peg.2595"/>
<name>G0EPC7_BRAIP</name>
<evidence type="ECO:0000256" key="3">
    <source>
        <dbReference type="ARBA" id="ARBA00022723"/>
    </source>
</evidence>
<dbReference type="PANTHER" id="PTHR43273">
    <property type="entry name" value="ANAEROBIC SULFATASE-MATURATING ENZYME HOMOLOG ASLB-RELATED"/>
    <property type="match status" value="1"/>
</dbReference>
<comment type="cofactor">
    <cofactor evidence="1">
        <name>[4Fe-4S] cluster</name>
        <dbReference type="ChEBI" id="CHEBI:49883"/>
    </cofactor>
</comment>
<dbReference type="InterPro" id="IPR007197">
    <property type="entry name" value="rSAM"/>
</dbReference>
<dbReference type="Gene3D" id="3.20.20.70">
    <property type="entry name" value="Aldolase class I"/>
    <property type="match status" value="1"/>
</dbReference>
<dbReference type="CDD" id="cd01335">
    <property type="entry name" value="Radical_SAM"/>
    <property type="match status" value="1"/>
</dbReference>
<keyword evidence="2" id="KW-0949">S-adenosyl-L-methionine</keyword>
<evidence type="ECO:0000313" key="8">
    <source>
        <dbReference type="EMBL" id="AEM23197.1"/>
    </source>
</evidence>
<dbReference type="SFLD" id="SFLDG01067">
    <property type="entry name" value="SPASM/twitch_domain_containing"/>
    <property type="match status" value="1"/>
</dbReference>
<dbReference type="EMBL" id="CP002874">
    <property type="protein sequence ID" value="AEM23197.1"/>
    <property type="molecule type" value="Genomic_DNA"/>
</dbReference>
<evidence type="ECO:0000256" key="6">
    <source>
        <dbReference type="ARBA" id="ARBA00023601"/>
    </source>
</evidence>
<dbReference type="RefSeq" id="WP_014488989.1">
    <property type="nucleotide sequence ID" value="NC_017243.1"/>
</dbReference>
<accession>G0EPC7</accession>
<sequence>MDKGITLILNLVGNACNMNCSYCYEHDTIKYDTINNLNIAKINDVKEFLSSFIDYHHIHILFHGGEPLLYGKDLIKDILKFIKTNFLNKYTIQIQTNGLLIDDDFINIFLDYNVQLSISLDPIGDMDLRKANNFEYRKVVISNISKYIKKIDTIGIVSVAHKYNINYFKEFIDELINYKIKFLTINKIRYSTHNTDYYITEKEYNKMLKEILIYWINNKKYKSIDIQPFISLLTDSKICIYSSDNNKCKYFKTFYNKEYNTEYCSHIISNKMPNVDKKCLECYIYDWCGGGCLVDQKDETFCESRKDFKLFLDKIKL</sequence>
<evidence type="ECO:0000256" key="4">
    <source>
        <dbReference type="ARBA" id="ARBA00023004"/>
    </source>
</evidence>